<feature type="transmembrane region" description="Helical" evidence="5">
    <location>
        <begin position="70"/>
        <end position="93"/>
    </location>
</feature>
<keyword evidence="2" id="KW-0418">Kinase</keyword>
<feature type="transmembrane region" description="Helical" evidence="5">
    <location>
        <begin position="138"/>
        <end position="157"/>
    </location>
</feature>
<name>A0ABV8I475_9ACTN</name>
<reference evidence="9" key="1">
    <citation type="journal article" date="2019" name="Int. J. Syst. Evol. Microbiol.">
        <title>The Global Catalogue of Microorganisms (GCM) 10K type strain sequencing project: providing services to taxonomists for standard genome sequencing and annotation.</title>
        <authorList>
            <consortium name="The Broad Institute Genomics Platform"/>
            <consortium name="The Broad Institute Genome Sequencing Center for Infectious Disease"/>
            <person name="Wu L."/>
            <person name="Ma J."/>
        </authorList>
    </citation>
    <scope>NUCLEOTIDE SEQUENCE [LARGE SCALE GENOMIC DNA]</scope>
    <source>
        <strain evidence="9">TBRC 4489</strain>
    </source>
</reference>
<dbReference type="InterPro" id="IPR050482">
    <property type="entry name" value="Sensor_HK_TwoCompSys"/>
</dbReference>
<gene>
    <name evidence="8" type="ORF">ACFOWE_06130</name>
</gene>
<feature type="domain" description="Histidine kinase/HSP90-like ATPase" evidence="6">
    <location>
        <begin position="336"/>
        <end position="424"/>
    </location>
</feature>
<accession>A0ABV8I475</accession>
<dbReference type="InterPro" id="IPR036890">
    <property type="entry name" value="HATPase_C_sf"/>
</dbReference>
<dbReference type="RefSeq" id="WP_377285971.1">
    <property type="nucleotide sequence ID" value="NZ_JBHSBM010000011.1"/>
</dbReference>
<dbReference type="Pfam" id="PF04024">
    <property type="entry name" value="PspC"/>
    <property type="match status" value="1"/>
</dbReference>
<sequence length="426" mass="45176">MADGKTPRGSAADTTSPPGPGPQGTVPASAPAPGGGPAESGLPRLARPVEGRLVAGVAQGAAAQLGLDPVVLRLAFVLLTVLDGFGAVAYAALWMFTPRAPYEGREPARDWSQIAAYGAIGLALLALGWLTGASTGGIGAWPIAVGGIGSLILWQQADPDRRRRWMDSTVGQARKNRVRTVAGLVLVVIGAIGFLAANNELGRARPGIVFTLVVVGGVALIAAPWLAGLWKELQRERRERIRQEERAEFAAHVHDSVLHTLTLIQRNAHDPREVARLARSQERELRNWLYQPQQDADASVAAAVRRVAAEEEDSHGVPIEVVCVGDCPLTPELSAMVQAARQAMVNAAKYSGAPVVSVYAEAEPGEVTVFVRDRGAGFDMGEVPEDRMGIRQSIIGRMERNGGSARVRTEPGEGTEVMLTMKLESA</sequence>
<evidence type="ECO:0000256" key="2">
    <source>
        <dbReference type="ARBA" id="ARBA00022777"/>
    </source>
</evidence>
<organism evidence="8 9">
    <name type="scientific">Planomonospora corallina</name>
    <dbReference type="NCBI Taxonomy" id="1806052"/>
    <lineage>
        <taxon>Bacteria</taxon>
        <taxon>Bacillati</taxon>
        <taxon>Actinomycetota</taxon>
        <taxon>Actinomycetes</taxon>
        <taxon>Streptosporangiales</taxon>
        <taxon>Streptosporangiaceae</taxon>
        <taxon>Planomonospora</taxon>
    </lineage>
</organism>
<keyword evidence="1" id="KW-0808">Transferase</keyword>
<dbReference type="InterPro" id="IPR003594">
    <property type="entry name" value="HATPase_dom"/>
</dbReference>
<keyword evidence="9" id="KW-1185">Reference proteome</keyword>
<evidence type="ECO:0000313" key="8">
    <source>
        <dbReference type="EMBL" id="MFC4057863.1"/>
    </source>
</evidence>
<dbReference type="Proteomes" id="UP001595850">
    <property type="component" value="Unassembled WGS sequence"/>
</dbReference>
<dbReference type="PANTHER" id="PTHR24421:SF61">
    <property type="entry name" value="OXYGEN SENSOR HISTIDINE KINASE NREB"/>
    <property type="match status" value="1"/>
</dbReference>
<protein>
    <submittedName>
        <fullName evidence="8">PspC domain-containing protein</fullName>
    </submittedName>
</protein>
<keyword evidence="5" id="KW-0812">Transmembrane</keyword>
<comment type="caution">
    <text evidence="8">The sequence shown here is derived from an EMBL/GenBank/DDBJ whole genome shotgun (WGS) entry which is preliminary data.</text>
</comment>
<dbReference type="InterPro" id="IPR007168">
    <property type="entry name" value="Phageshock_PspC_N"/>
</dbReference>
<evidence type="ECO:0000256" key="3">
    <source>
        <dbReference type="ARBA" id="ARBA00023012"/>
    </source>
</evidence>
<feature type="domain" description="Phage shock protein PspC N-terminal" evidence="7">
    <location>
        <begin position="44"/>
        <end position="99"/>
    </location>
</feature>
<feature type="transmembrane region" description="Helical" evidence="5">
    <location>
        <begin position="178"/>
        <end position="196"/>
    </location>
</feature>
<dbReference type="Pfam" id="PF02518">
    <property type="entry name" value="HATPase_c"/>
    <property type="match status" value="1"/>
</dbReference>
<dbReference type="PANTHER" id="PTHR24421">
    <property type="entry name" value="NITRATE/NITRITE SENSOR PROTEIN NARX-RELATED"/>
    <property type="match status" value="1"/>
</dbReference>
<keyword evidence="3" id="KW-0902">Two-component regulatory system</keyword>
<evidence type="ECO:0000256" key="1">
    <source>
        <dbReference type="ARBA" id="ARBA00022679"/>
    </source>
</evidence>
<feature type="transmembrane region" description="Helical" evidence="5">
    <location>
        <begin position="114"/>
        <end position="132"/>
    </location>
</feature>
<feature type="transmembrane region" description="Helical" evidence="5">
    <location>
        <begin position="208"/>
        <end position="230"/>
    </location>
</feature>
<feature type="region of interest" description="Disordered" evidence="4">
    <location>
        <begin position="1"/>
        <end position="43"/>
    </location>
</feature>
<evidence type="ECO:0000313" key="9">
    <source>
        <dbReference type="Proteomes" id="UP001595850"/>
    </source>
</evidence>
<keyword evidence="5" id="KW-1133">Transmembrane helix</keyword>
<evidence type="ECO:0000259" key="7">
    <source>
        <dbReference type="Pfam" id="PF04024"/>
    </source>
</evidence>
<dbReference type="SUPFAM" id="SSF55874">
    <property type="entry name" value="ATPase domain of HSP90 chaperone/DNA topoisomerase II/histidine kinase"/>
    <property type="match status" value="1"/>
</dbReference>
<dbReference type="EMBL" id="JBHSBM010000011">
    <property type="protein sequence ID" value="MFC4057863.1"/>
    <property type="molecule type" value="Genomic_DNA"/>
</dbReference>
<feature type="compositionally biased region" description="Low complexity" evidence="4">
    <location>
        <begin position="23"/>
        <end position="32"/>
    </location>
</feature>
<dbReference type="Gene3D" id="3.30.565.10">
    <property type="entry name" value="Histidine kinase-like ATPase, C-terminal domain"/>
    <property type="match status" value="1"/>
</dbReference>
<evidence type="ECO:0000256" key="4">
    <source>
        <dbReference type="SAM" id="MobiDB-lite"/>
    </source>
</evidence>
<proteinExistence type="predicted"/>
<evidence type="ECO:0000256" key="5">
    <source>
        <dbReference type="SAM" id="Phobius"/>
    </source>
</evidence>
<evidence type="ECO:0000259" key="6">
    <source>
        <dbReference type="Pfam" id="PF02518"/>
    </source>
</evidence>
<keyword evidence="5" id="KW-0472">Membrane</keyword>